<name>A0A0E3T5K7_9CAUD</name>
<dbReference type="GeneID" id="26661047"/>
<accession>A0A0E3T5K7</accession>
<dbReference type="Proteomes" id="UP000033016">
    <property type="component" value="Segment"/>
</dbReference>
<dbReference type="EMBL" id="KP696448">
    <property type="protein sequence ID" value="AKC02686.1"/>
    <property type="molecule type" value="Genomic_DNA"/>
</dbReference>
<evidence type="ECO:0000313" key="2">
    <source>
        <dbReference type="Proteomes" id="UP000033016"/>
    </source>
</evidence>
<gene>
    <name evidence="1" type="ORF">CPT_Stills58</name>
</gene>
<reference evidence="2" key="2">
    <citation type="submission" date="2015-01" db="EMBL/GenBank/DDBJ databases">
        <title>Complete Genome of Bacillus megaterium Siphophage Stills.</title>
        <authorList>
            <person name="Lee S.S."/>
            <person name="Kongari R.R."/>
            <person name="Hernandez A.C."/>
            <person name="Everett G.F.K."/>
        </authorList>
    </citation>
    <scope>NUCLEOTIDE SEQUENCE [LARGE SCALE GENOMIC DNA]</scope>
</reference>
<organism evidence="1 2">
    <name type="scientific">Bacillus phage Stills</name>
    <dbReference type="NCBI Taxonomy" id="1610833"/>
    <lineage>
        <taxon>Viruses</taxon>
        <taxon>Duplodnaviria</taxon>
        <taxon>Heunggongvirae</taxon>
        <taxon>Uroviricota</taxon>
        <taxon>Caudoviricetes</taxon>
        <taxon>Slashvirus</taxon>
        <taxon>Slashvirus stills</taxon>
    </lineage>
</organism>
<dbReference type="RefSeq" id="YP_009196943.1">
    <property type="nucleotide sequence ID" value="NC_028777.1"/>
</dbReference>
<evidence type="ECO:0000313" key="1">
    <source>
        <dbReference type="EMBL" id="AKC02686.1"/>
    </source>
</evidence>
<reference evidence="1 2" key="1">
    <citation type="journal article" date="2015" name="Genome Announc.">
        <title>Complete Genome Sequence of Bacillus megaterium Siphophage Stills.</title>
        <authorList>
            <person name="Lee S.S."/>
            <person name="Kongari R.R."/>
            <person name="Hernandez A.C."/>
            <person name="Kuty Everett G.F."/>
        </authorList>
    </citation>
    <scope>NUCLEOTIDE SEQUENCE [LARGE SCALE GENOMIC DNA]</scope>
</reference>
<protein>
    <submittedName>
        <fullName evidence="1">Uncharacterized protein</fullName>
    </submittedName>
</protein>
<proteinExistence type="predicted"/>
<sequence length="62" mass="7254">MLGYNKLKEVCYEHLVKAAKQIESFLLEKSVEIKIQKNSDEITFIQIQIKGRLLCPPFFILL</sequence>
<dbReference type="KEGG" id="vg:26661047"/>
<keyword evidence="2" id="KW-1185">Reference proteome</keyword>